<accession>A0A218V930</accession>
<reference evidence="1 2" key="1">
    <citation type="submission" date="2017-05" db="EMBL/GenBank/DDBJ databases">
        <title>Genome of assembly of the Bengalese finch, Lonchura striata domestica.</title>
        <authorList>
            <person name="Colquitt B.M."/>
            <person name="Brainard M.S."/>
        </authorList>
    </citation>
    <scope>NUCLEOTIDE SEQUENCE [LARGE SCALE GENOMIC DNA]</scope>
    <source>
        <strain evidence="1">White83orange57</strain>
    </source>
</reference>
<evidence type="ECO:0000313" key="2">
    <source>
        <dbReference type="Proteomes" id="UP000197619"/>
    </source>
</evidence>
<keyword evidence="2" id="KW-1185">Reference proteome</keyword>
<name>A0A218V930_9PASE</name>
<dbReference type="AlphaFoldDB" id="A0A218V930"/>
<gene>
    <name evidence="1" type="ORF">RLOC_00012606</name>
</gene>
<dbReference type="EMBL" id="MUZQ01000025">
    <property type="protein sequence ID" value="OWK62575.1"/>
    <property type="molecule type" value="Genomic_DNA"/>
</dbReference>
<sequence length="75" mass="8233">MRGRRQTPGAWRRASRSSAWLTMPSPNTRPLCWPPAAWGLRTGSCGTAAPWTCESVATRKSSCGTAWTSFSSWCL</sequence>
<evidence type="ECO:0000313" key="1">
    <source>
        <dbReference type="EMBL" id="OWK62575.1"/>
    </source>
</evidence>
<dbReference type="Proteomes" id="UP000197619">
    <property type="component" value="Unassembled WGS sequence"/>
</dbReference>
<organism evidence="1 2">
    <name type="scientific">Lonchura striata</name>
    <name type="common">white-rumped munia</name>
    <dbReference type="NCBI Taxonomy" id="40157"/>
    <lineage>
        <taxon>Eukaryota</taxon>
        <taxon>Metazoa</taxon>
        <taxon>Chordata</taxon>
        <taxon>Craniata</taxon>
        <taxon>Vertebrata</taxon>
        <taxon>Euteleostomi</taxon>
        <taxon>Archelosauria</taxon>
        <taxon>Archosauria</taxon>
        <taxon>Dinosauria</taxon>
        <taxon>Saurischia</taxon>
        <taxon>Theropoda</taxon>
        <taxon>Coelurosauria</taxon>
        <taxon>Aves</taxon>
        <taxon>Neognathae</taxon>
        <taxon>Neoaves</taxon>
        <taxon>Telluraves</taxon>
        <taxon>Australaves</taxon>
        <taxon>Passeriformes</taxon>
        <taxon>Passeroidea</taxon>
        <taxon>Estrildidae</taxon>
        <taxon>Estrildinae</taxon>
        <taxon>Lonchura</taxon>
    </lineage>
</organism>
<protein>
    <submittedName>
        <fullName evidence="1">Uncharacterized protein</fullName>
    </submittedName>
</protein>
<proteinExistence type="predicted"/>
<comment type="caution">
    <text evidence="1">The sequence shown here is derived from an EMBL/GenBank/DDBJ whole genome shotgun (WGS) entry which is preliminary data.</text>
</comment>